<comment type="function">
    <text evidence="6">Catalyzes the dehydration of the S-form of NAD(P)HX at the expense of ADP, which is converted to AMP. Together with NAD(P)HX epimerase, which catalyzes the epimerization of the S- and R-forms, the enzyme allows the repair of both epimers of NAD(P)HX, a damaged form of NAD(P)H that is a result of enzymatic or heat-dependent hydration.</text>
</comment>
<evidence type="ECO:0000313" key="9">
    <source>
        <dbReference type="Proteomes" id="UP000230027"/>
    </source>
</evidence>
<keyword evidence="3 6" id="KW-0521">NADP</keyword>
<feature type="binding site" evidence="6">
    <location>
        <position position="246"/>
    </location>
    <ligand>
        <name>AMP</name>
        <dbReference type="ChEBI" id="CHEBI:456215"/>
    </ligand>
</feature>
<feature type="binding site" evidence="6">
    <location>
        <position position="180"/>
    </location>
    <ligand>
        <name>(6S)-NADPHX</name>
        <dbReference type="ChEBI" id="CHEBI:64076"/>
    </ligand>
</feature>
<accession>A0A2M7U684</accession>
<gene>
    <name evidence="6" type="primary">nnrD</name>
    <name evidence="8" type="ORF">COY14_00040</name>
</gene>
<dbReference type="Pfam" id="PF01256">
    <property type="entry name" value="Carb_kinase"/>
    <property type="match status" value="1"/>
</dbReference>
<name>A0A2M7U684_9BACT</name>
<dbReference type="SUPFAM" id="SSF53613">
    <property type="entry name" value="Ribokinase-like"/>
    <property type="match status" value="1"/>
</dbReference>
<evidence type="ECO:0000259" key="7">
    <source>
        <dbReference type="PROSITE" id="PS51383"/>
    </source>
</evidence>
<dbReference type="InterPro" id="IPR029056">
    <property type="entry name" value="Ribokinase-like"/>
</dbReference>
<feature type="domain" description="YjeF C-terminal" evidence="7">
    <location>
        <begin position="13"/>
        <end position="304"/>
    </location>
</feature>
<dbReference type="InterPro" id="IPR000631">
    <property type="entry name" value="CARKD"/>
</dbReference>
<comment type="cofactor">
    <cofactor evidence="6">
        <name>Mg(2+)</name>
        <dbReference type="ChEBI" id="CHEBI:18420"/>
    </cofactor>
</comment>
<evidence type="ECO:0000256" key="4">
    <source>
        <dbReference type="ARBA" id="ARBA00023027"/>
    </source>
</evidence>
<comment type="caution">
    <text evidence="6">Lacks conserved residue(s) required for the propagation of feature annotation.</text>
</comment>
<dbReference type="GO" id="GO:0005524">
    <property type="term" value="F:ATP binding"/>
    <property type="evidence" value="ECO:0007669"/>
    <property type="project" value="UniProtKB-KW"/>
</dbReference>
<proteinExistence type="inferred from homology"/>
<evidence type="ECO:0000313" key="8">
    <source>
        <dbReference type="EMBL" id="PIZ66605.1"/>
    </source>
</evidence>
<evidence type="ECO:0000256" key="5">
    <source>
        <dbReference type="ARBA" id="ARBA00023239"/>
    </source>
</evidence>
<evidence type="ECO:0000256" key="6">
    <source>
        <dbReference type="HAMAP-Rule" id="MF_01965"/>
    </source>
</evidence>
<evidence type="ECO:0000256" key="3">
    <source>
        <dbReference type="ARBA" id="ARBA00022857"/>
    </source>
</evidence>
<dbReference type="PROSITE" id="PS51383">
    <property type="entry name" value="YJEF_C_3"/>
    <property type="match status" value="1"/>
</dbReference>
<dbReference type="GO" id="GO:0052855">
    <property type="term" value="F:ADP-dependent NAD(P)H-hydrate dehydratase activity"/>
    <property type="evidence" value="ECO:0007669"/>
    <property type="project" value="UniProtKB-UniRule"/>
</dbReference>
<dbReference type="CDD" id="cd01171">
    <property type="entry name" value="YXKO-related"/>
    <property type="match status" value="1"/>
</dbReference>
<dbReference type="PANTHER" id="PTHR12592">
    <property type="entry name" value="ATP-DEPENDENT (S)-NAD(P)H-HYDRATE DEHYDRATASE FAMILY MEMBER"/>
    <property type="match status" value="1"/>
</dbReference>
<comment type="catalytic activity">
    <reaction evidence="6">
        <text>(6S)-NADPHX + ADP = AMP + phosphate + NADPH + H(+)</text>
        <dbReference type="Rhea" id="RHEA:32235"/>
        <dbReference type="ChEBI" id="CHEBI:15378"/>
        <dbReference type="ChEBI" id="CHEBI:43474"/>
        <dbReference type="ChEBI" id="CHEBI:57783"/>
        <dbReference type="ChEBI" id="CHEBI:64076"/>
        <dbReference type="ChEBI" id="CHEBI:456215"/>
        <dbReference type="ChEBI" id="CHEBI:456216"/>
        <dbReference type="EC" id="4.2.1.136"/>
    </reaction>
</comment>
<comment type="caution">
    <text evidence="8">The sequence shown here is derived from an EMBL/GenBank/DDBJ whole genome shotgun (WGS) entry which is preliminary data.</text>
</comment>
<dbReference type="Gene3D" id="3.40.1190.20">
    <property type="match status" value="1"/>
</dbReference>
<comment type="similarity">
    <text evidence="6">Belongs to the NnrD/CARKD family.</text>
</comment>
<dbReference type="EC" id="4.2.1.136" evidence="6"/>
<dbReference type="GO" id="GO:0110051">
    <property type="term" value="P:metabolite repair"/>
    <property type="evidence" value="ECO:0007669"/>
    <property type="project" value="TreeGrafter"/>
</dbReference>
<dbReference type="Proteomes" id="UP000230027">
    <property type="component" value="Unassembled WGS sequence"/>
</dbReference>
<comment type="subunit">
    <text evidence="6">Homotetramer.</text>
</comment>
<keyword evidence="1 6" id="KW-0547">Nucleotide-binding</keyword>
<protein>
    <recommendedName>
        <fullName evidence="6">ADP-dependent (S)-NAD(P)H-hydrate dehydratase</fullName>
        <ecNumber evidence="6">4.2.1.136</ecNumber>
    </recommendedName>
    <alternativeName>
        <fullName evidence="6">ADP-dependent NAD(P)HX dehydratase</fullName>
    </alternativeName>
</protein>
<keyword evidence="2 6" id="KW-0067">ATP-binding</keyword>
<dbReference type="AlphaFoldDB" id="A0A2M7U684"/>
<evidence type="ECO:0000256" key="1">
    <source>
        <dbReference type="ARBA" id="ARBA00022741"/>
    </source>
</evidence>
<organism evidence="8 9">
    <name type="scientific">Candidatus Roizmanbacteria bacterium CG_4_10_14_0_2_um_filter_36_9</name>
    <dbReference type="NCBI Taxonomy" id="1974823"/>
    <lineage>
        <taxon>Bacteria</taxon>
        <taxon>Candidatus Roizmaniibacteriota</taxon>
    </lineage>
</organism>
<keyword evidence="5 6" id="KW-0456">Lyase</keyword>
<comment type="catalytic activity">
    <reaction evidence="6">
        <text>(6S)-NADHX + ADP = AMP + phosphate + NADH + H(+)</text>
        <dbReference type="Rhea" id="RHEA:32223"/>
        <dbReference type="ChEBI" id="CHEBI:15378"/>
        <dbReference type="ChEBI" id="CHEBI:43474"/>
        <dbReference type="ChEBI" id="CHEBI:57945"/>
        <dbReference type="ChEBI" id="CHEBI:64074"/>
        <dbReference type="ChEBI" id="CHEBI:456215"/>
        <dbReference type="ChEBI" id="CHEBI:456216"/>
        <dbReference type="EC" id="4.2.1.136"/>
    </reaction>
</comment>
<dbReference type="PANTHER" id="PTHR12592:SF0">
    <property type="entry name" value="ATP-DEPENDENT (S)-NAD(P)H-HYDRATE DEHYDRATASE"/>
    <property type="match status" value="1"/>
</dbReference>
<evidence type="ECO:0000256" key="2">
    <source>
        <dbReference type="ARBA" id="ARBA00022840"/>
    </source>
</evidence>
<feature type="binding site" evidence="6">
    <location>
        <position position="108"/>
    </location>
    <ligand>
        <name>(6S)-NADPHX</name>
        <dbReference type="ChEBI" id="CHEBI:64076"/>
    </ligand>
</feature>
<reference evidence="9" key="1">
    <citation type="submission" date="2017-09" db="EMBL/GenBank/DDBJ databases">
        <title>Depth-based differentiation of microbial function through sediment-hosted aquifers and enrichment of novel symbionts in the deep terrestrial subsurface.</title>
        <authorList>
            <person name="Probst A.J."/>
            <person name="Ladd B."/>
            <person name="Jarett J.K."/>
            <person name="Geller-Mcgrath D.E."/>
            <person name="Sieber C.M.K."/>
            <person name="Emerson J.B."/>
            <person name="Anantharaman K."/>
            <person name="Thomas B.C."/>
            <person name="Malmstrom R."/>
            <person name="Stieglmeier M."/>
            <person name="Klingl A."/>
            <person name="Woyke T."/>
            <person name="Ryan C.M."/>
            <person name="Banfield J.F."/>
        </authorList>
    </citation>
    <scope>NUCLEOTIDE SEQUENCE [LARGE SCALE GENOMIC DNA]</scope>
</reference>
<keyword evidence="4 6" id="KW-0520">NAD</keyword>
<feature type="binding site" evidence="6">
    <location>
        <position position="247"/>
    </location>
    <ligand>
        <name>(6S)-NADPHX</name>
        <dbReference type="ChEBI" id="CHEBI:64076"/>
    </ligand>
</feature>
<sequence length="307" mass="34262">MNESDINTKDLNSIKPFSSKFELSPEMSHKGQNGKVLIIGGSELFHSSAIWSAEIASHLVDMVHFSSTKDNNEIFKSLKIKFRSGIIVPKPEIPNYVKEDDSVLLGPGMVRKTIGNHKLPITNFKSIIKIKDEANYSRELSRYLIDKFPNKRFVIDAGALQMIDKEWLNELSMPAIITPHQLEFERLFGVSVANLPIDMQQQIVKQTAHDYNCVILLKVVNDIISDGRVTYTIMGGNQGLTKGGTGDILSGLVVSLYAKHDPVVSAVLSSFILKRAADKLEILSGHWYNVADLINIIPNVLKEIVYN</sequence>
<dbReference type="EMBL" id="PFOD01000002">
    <property type="protein sequence ID" value="PIZ66605.1"/>
    <property type="molecule type" value="Genomic_DNA"/>
</dbReference>
<dbReference type="HAMAP" id="MF_01965">
    <property type="entry name" value="NADHX_dehydratase"/>
    <property type="match status" value="1"/>
</dbReference>
<dbReference type="GO" id="GO:0046496">
    <property type="term" value="P:nicotinamide nucleotide metabolic process"/>
    <property type="evidence" value="ECO:0007669"/>
    <property type="project" value="UniProtKB-UniRule"/>
</dbReference>